<dbReference type="CDD" id="cd06558">
    <property type="entry name" value="crotonase-like"/>
    <property type="match status" value="1"/>
</dbReference>
<evidence type="ECO:0000256" key="3">
    <source>
        <dbReference type="ARBA" id="ARBA00022801"/>
    </source>
</evidence>
<name>A0A1G6MVY0_9BACL</name>
<dbReference type="Gene3D" id="3.90.226.10">
    <property type="entry name" value="2-enoyl-CoA Hydratase, Chain A, domain 1"/>
    <property type="match status" value="1"/>
</dbReference>
<evidence type="ECO:0000313" key="6">
    <source>
        <dbReference type="Proteomes" id="UP000199387"/>
    </source>
</evidence>
<dbReference type="PANTHER" id="PTHR43176">
    <property type="entry name" value="3-HYDROXYISOBUTYRYL-COA HYDROLASE-RELATED"/>
    <property type="match status" value="1"/>
</dbReference>
<proteinExistence type="predicted"/>
<dbReference type="InterPro" id="IPR029045">
    <property type="entry name" value="ClpP/crotonase-like_dom_sf"/>
</dbReference>
<dbReference type="PANTHER" id="PTHR43176:SF3">
    <property type="entry name" value="3-HYDROXYISOBUTYRYL-COA HYDROLASE, MITOCHONDRIAL"/>
    <property type="match status" value="1"/>
</dbReference>
<dbReference type="EMBL" id="FMZA01000011">
    <property type="protein sequence ID" value="SDC59713.1"/>
    <property type="molecule type" value="Genomic_DNA"/>
</dbReference>
<gene>
    <name evidence="5" type="ORF">SAMN04488112_11115</name>
</gene>
<protein>
    <recommendedName>
        <fullName evidence="2">3-hydroxyisobutyryl-CoA hydrolase</fullName>
        <ecNumber evidence="2">3.1.2.4</ecNumber>
    </recommendedName>
</protein>
<dbReference type="InterPro" id="IPR032259">
    <property type="entry name" value="HIBYL-CoA-H"/>
</dbReference>
<dbReference type="AlphaFoldDB" id="A0A1G6MVY0"/>
<dbReference type="SUPFAM" id="SSF52096">
    <property type="entry name" value="ClpP/crotonase"/>
    <property type="match status" value="1"/>
</dbReference>
<dbReference type="GO" id="GO:0006574">
    <property type="term" value="P:L-valine catabolic process"/>
    <property type="evidence" value="ECO:0007669"/>
    <property type="project" value="TreeGrafter"/>
</dbReference>
<organism evidence="5 6">
    <name type="scientific">Melghirimyces thermohalophilus</name>
    <dbReference type="NCBI Taxonomy" id="1236220"/>
    <lineage>
        <taxon>Bacteria</taxon>
        <taxon>Bacillati</taxon>
        <taxon>Bacillota</taxon>
        <taxon>Bacilli</taxon>
        <taxon>Bacillales</taxon>
        <taxon>Thermoactinomycetaceae</taxon>
        <taxon>Melghirimyces</taxon>
    </lineage>
</organism>
<dbReference type="NCBIfam" id="NF004127">
    <property type="entry name" value="PRK05617.1"/>
    <property type="match status" value="1"/>
</dbReference>
<dbReference type="STRING" id="1236220.SAMN04488112_11115"/>
<dbReference type="Proteomes" id="UP000199387">
    <property type="component" value="Unassembled WGS sequence"/>
</dbReference>
<evidence type="ECO:0000259" key="4">
    <source>
        <dbReference type="Pfam" id="PF16113"/>
    </source>
</evidence>
<comment type="catalytic activity">
    <reaction evidence="1">
        <text>3-hydroxy-2-methylpropanoyl-CoA + H2O = 3-hydroxy-2-methylpropanoate + CoA + H(+)</text>
        <dbReference type="Rhea" id="RHEA:20888"/>
        <dbReference type="ChEBI" id="CHEBI:11805"/>
        <dbReference type="ChEBI" id="CHEBI:15377"/>
        <dbReference type="ChEBI" id="CHEBI:15378"/>
        <dbReference type="ChEBI" id="CHEBI:57287"/>
        <dbReference type="ChEBI" id="CHEBI:57340"/>
        <dbReference type="EC" id="3.1.2.4"/>
    </reaction>
</comment>
<dbReference type="GO" id="GO:0003860">
    <property type="term" value="F:3-hydroxyisobutyryl-CoA hydrolase activity"/>
    <property type="evidence" value="ECO:0007669"/>
    <property type="project" value="UniProtKB-EC"/>
</dbReference>
<accession>A0A1G6MVY0</accession>
<keyword evidence="3" id="KW-0378">Hydrolase</keyword>
<evidence type="ECO:0000313" key="5">
    <source>
        <dbReference type="EMBL" id="SDC59713.1"/>
    </source>
</evidence>
<dbReference type="Pfam" id="PF16113">
    <property type="entry name" value="ECH_2"/>
    <property type="match status" value="1"/>
</dbReference>
<dbReference type="RefSeq" id="WP_245662217.1">
    <property type="nucleotide sequence ID" value="NZ_FMZA01000011.1"/>
</dbReference>
<feature type="domain" description="Enoyl-CoA hydratase/isomerase" evidence="4">
    <location>
        <begin position="15"/>
        <end position="348"/>
    </location>
</feature>
<evidence type="ECO:0000256" key="2">
    <source>
        <dbReference type="ARBA" id="ARBA00011915"/>
    </source>
</evidence>
<sequence>MSDETSVRTQIVNGVGWIRLNRPRALNALNEEMVKIMERQLRDWREDDQVALVCIEGEGEKGLCAGGDMRRLYELRDHGVEAYAASFFSTEYRMDDEIHRYPKPVLVYMDGVVMGGGVGISIGASHRIVTETTKWAMPEMNIGFFPDVGASWFLNQMPGCVGRYLALTSEVLRSGDLLSIGAADWYVARATWPALKQALMEKRWSPESVRQELDHLLEQYGSATAPSSTLPLQREQIDLHFRFDTVEAILSSLEKAAESGDEWAQKRMNNIRSKSPTSLKVTLRQLQLGQKRSLRECLAMELSLAMNFMKCEDFYEGVRSVLVDKDRSPRWEPSTLEEITEDRIRSFFQYQWGGNGSPLVDWIDKGES</sequence>
<dbReference type="InterPro" id="IPR045004">
    <property type="entry name" value="ECH_dom"/>
</dbReference>
<keyword evidence="6" id="KW-1185">Reference proteome</keyword>
<evidence type="ECO:0000256" key="1">
    <source>
        <dbReference type="ARBA" id="ARBA00001709"/>
    </source>
</evidence>
<dbReference type="EC" id="3.1.2.4" evidence="2"/>
<reference evidence="5 6" key="1">
    <citation type="submission" date="2016-10" db="EMBL/GenBank/DDBJ databases">
        <authorList>
            <person name="de Groot N.N."/>
        </authorList>
    </citation>
    <scope>NUCLEOTIDE SEQUENCE [LARGE SCALE GENOMIC DNA]</scope>
    <source>
        <strain evidence="5 6">DSM 45514</strain>
    </source>
</reference>